<keyword evidence="2" id="KW-1185">Reference proteome</keyword>
<evidence type="ECO:0000313" key="2">
    <source>
        <dbReference type="Proteomes" id="UP001328107"/>
    </source>
</evidence>
<feature type="non-terminal residue" evidence="1">
    <location>
        <position position="1"/>
    </location>
</feature>
<sequence>IAPIAMDSPPNLSVFDPSIIERIIRQSEESLEELRLISPVWISAVRDYAKNTKLGAIERVYLYSGVPEDEEEQYSAMSRMRSRFGQNVQMVAILPEKHE</sequence>
<dbReference type="Proteomes" id="UP001328107">
    <property type="component" value="Unassembled WGS sequence"/>
</dbReference>
<reference evidence="2" key="1">
    <citation type="submission" date="2022-10" db="EMBL/GenBank/DDBJ databases">
        <title>Genome assembly of Pristionchus species.</title>
        <authorList>
            <person name="Yoshida K."/>
            <person name="Sommer R.J."/>
        </authorList>
    </citation>
    <scope>NUCLEOTIDE SEQUENCE [LARGE SCALE GENOMIC DNA]</scope>
    <source>
        <strain evidence="2">RS5460</strain>
    </source>
</reference>
<organism evidence="1 2">
    <name type="scientific">Pristionchus mayeri</name>
    <dbReference type="NCBI Taxonomy" id="1317129"/>
    <lineage>
        <taxon>Eukaryota</taxon>
        <taxon>Metazoa</taxon>
        <taxon>Ecdysozoa</taxon>
        <taxon>Nematoda</taxon>
        <taxon>Chromadorea</taxon>
        <taxon>Rhabditida</taxon>
        <taxon>Rhabditina</taxon>
        <taxon>Diplogasteromorpha</taxon>
        <taxon>Diplogasteroidea</taxon>
        <taxon>Neodiplogasteridae</taxon>
        <taxon>Pristionchus</taxon>
    </lineage>
</organism>
<protein>
    <submittedName>
        <fullName evidence="1">Uncharacterized protein</fullName>
    </submittedName>
</protein>
<dbReference type="AlphaFoldDB" id="A0AAN4Z4R8"/>
<evidence type="ECO:0000313" key="1">
    <source>
        <dbReference type="EMBL" id="GMR33059.1"/>
    </source>
</evidence>
<name>A0AAN4Z4R8_9BILA</name>
<gene>
    <name evidence="1" type="ORF">PMAYCL1PPCAC_03254</name>
</gene>
<dbReference type="EMBL" id="BTRK01000001">
    <property type="protein sequence ID" value="GMR33059.1"/>
    <property type="molecule type" value="Genomic_DNA"/>
</dbReference>
<proteinExistence type="predicted"/>
<feature type="non-terminal residue" evidence="1">
    <location>
        <position position="99"/>
    </location>
</feature>
<accession>A0AAN4Z4R8</accession>
<comment type="caution">
    <text evidence="1">The sequence shown here is derived from an EMBL/GenBank/DDBJ whole genome shotgun (WGS) entry which is preliminary data.</text>
</comment>